<dbReference type="SMART" id="SM00220">
    <property type="entry name" value="S_TKc"/>
    <property type="match status" value="1"/>
</dbReference>
<keyword evidence="3 8" id="KW-0418">Kinase</keyword>
<evidence type="ECO:0000313" key="9">
    <source>
        <dbReference type="Proteomes" id="UP000653305"/>
    </source>
</evidence>
<organism evidence="8 9">
    <name type="scientific">Phtheirospermum japonicum</name>
    <dbReference type="NCBI Taxonomy" id="374723"/>
    <lineage>
        <taxon>Eukaryota</taxon>
        <taxon>Viridiplantae</taxon>
        <taxon>Streptophyta</taxon>
        <taxon>Embryophyta</taxon>
        <taxon>Tracheophyta</taxon>
        <taxon>Spermatophyta</taxon>
        <taxon>Magnoliopsida</taxon>
        <taxon>eudicotyledons</taxon>
        <taxon>Gunneridae</taxon>
        <taxon>Pentapetalae</taxon>
        <taxon>asterids</taxon>
        <taxon>lamiids</taxon>
        <taxon>Lamiales</taxon>
        <taxon>Orobanchaceae</taxon>
        <taxon>Orobanchaceae incertae sedis</taxon>
        <taxon>Phtheirospermum</taxon>
    </lineage>
</organism>
<dbReference type="GO" id="GO:0005524">
    <property type="term" value="F:ATP binding"/>
    <property type="evidence" value="ECO:0007669"/>
    <property type="project" value="UniProtKB-UniRule"/>
</dbReference>
<dbReference type="PROSITE" id="PS50011">
    <property type="entry name" value="PROTEIN_KINASE_DOM"/>
    <property type="match status" value="1"/>
</dbReference>
<dbReference type="Gene3D" id="1.10.510.10">
    <property type="entry name" value="Transferase(Phosphotransferase) domain 1"/>
    <property type="match status" value="1"/>
</dbReference>
<evidence type="ECO:0000256" key="2">
    <source>
        <dbReference type="ARBA" id="ARBA00022741"/>
    </source>
</evidence>
<dbReference type="AlphaFoldDB" id="A0A830BH71"/>
<sequence>MAMRRNNDVVNEYGDGIQWTRGSILGKGSFGRVYKATLKNSRSKYSYFPSEMAVKSAEVSVSSTLQKEREIMNNLDGSPYVITCFGEETTIGDKGMMAYNVLLEFASGGTLADRIKKLSGLPEHEVRAHTRSILRGLNGIHGLGYVHCDLKPDNILLVPSAGITEFRAKIGDLGLAKREIKQSNKKRKIMESNYWRGTPMYLSPETVIDYVQAAPSDVWAVGCIVLEMLTGKPAWDEFNAEDILARIGAAKELPKIPDDISREARDFLKRCFVRNSMFRFTCDMLLNHPFLQGLGDDVEELEDSESYMARISDDECSSELFSDESEEDSFCSPSDDELVSGLAEAQVVAVQHFNGSNEIMSKRRPSQLRVYKRRHHQPVCLNIPLQI</sequence>
<evidence type="ECO:0000256" key="3">
    <source>
        <dbReference type="ARBA" id="ARBA00022777"/>
    </source>
</evidence>
<dbReference type="PANTHER" id="PTHR48011:SF103">
    <property type="entry name" value="MITOGEN-ACTIVATED PROTEIN KINASE KINASE KINASE YODA-LIKE"/>
    <property type="match status" value="1"/>
</dbReference>
<evidence type="ECO:0000256" key="6">
    <source>
        <dbReference type="RuleBase" id="RU000304"/>
    </source>
</evidence>
<dbReference type="InterPro" id="IPR008271">
    <property type="entry name" value="Ser/Thr_kinase_AS"/>
</dbReference>
<keyword evidence="4 5" id="KW-0067">ATP-binding</keyword>
<comment type="caution">
    <text evidence="8">The sequence shown here is derived from an EMBL/GenBank/DDBJ whole genome shotgun (WGS) entry which is preliminary data.</text>
</comment>
<keyword evidence="9" id="KW-1185">Reference proteome</keyword>
<dbReference type="Proteomes" id="UP000653305">
    <property type="component" value="Unassembled WGS sequence"/>
</dbReference>
<dbReference type="InterPro" id="IPR011009">
    <property type="entry name" value="Kinase-like_dom_sf"/>
</dbReference>
<proteinExistence type="inferred from homology"/>
<dbReference type="GO" id="GO:0007165">
    <property type="term" value="P:signal transduction"/>
    <property type="evidence" value="ECO:0007669"/>
    <property type="project" value="TreeGrafter"/>
</dbReference>
<keyword evidence="1" id="KW-0808">Transferase</keyword>
<dbReference type="PROSITE" id="PS00107">
    <property type="entry name" value="PROTEIN_KINASE_ATP"/>
    <property type="match status" value="1"/>
</dbReference>
<dbReference type="Pfam" id="PF00069">
    <property type="entry name" value="Pkinase"/>
    <property type="match status" value="1"/>
</dbReference>
<keyword evidence="6" id="KW-0723">Serine/threonine-protein kinase</keyword>
<dbReference type="GO" id="GO:0004674">
    <property type="term" value="F:protein serine/threonine kinase activity"/>
    <property type="evidence" value="ECO:0007669"/>
    <property type="project" value="UniProtKB-KW"/>
</dbReference>
<dbReference type="InterPro" id="IPR017441">
    <property type="entry name" value="Protein_kinase_ATP_BS"/>
</dbReference>
<gene>
    <name evidence="8" type="ORF">PHJA_000617800</name>
</gene>
<evidence type="ECO:0000256" key="5">
    <source>
        <dbReference type="PROSITE-ProRule" id="PRU10141"/>
    </source>
</evidence>
<keyword evidence="2 5" id="KW-0547">Nucleotide-binding</keyword>
<feature type="binding site" evidence="5">
    <location>
        <position position="55"/>
    </location>
    <ligand>
        <name>ATP</name>
        <dbReference type="ChEBI" id="CHEBI:30616"/>
    </ligand>
</feature>
<evidence type="ECO:0000256" key="1">
    <source>
        <dbReference type="ARBA" id="ARBA00022679"/>
    </source>
</evidence>
<evidence type="ECO:0000259" key="7">
    <source>
        <dbReference type="PROSITE" id="PS50011"/>
    </source>
</evidence>
<protein>
    <submittedName>
        <fullName evidence="8">Mitogen-activated protein kinase kinase kinase 2</fullName>
    </submittedName>
</protein>
<feature type="domain" description="Protein kinase" evidence="7">
    <location>
        <begin position="19"/>
        <end position="291"/>
    </location>
</feature>
<dbReference type="InterPro" id="IPR052751">
    <property type="entry name" value="Plant_MAPKKK"/>
</dbReference>
<evidence type="ECO:0000313" key="8">
    <source>
        <dbReference type="EMBL" id="GFP84739.1"/>
    </source>
</evidence>
<dbReference type="CDD" id="cd06606">
    <property type="entry name" value="STKc_MAPKKK"/>
    <property type="match status" value="1"/>
</dbReference>
<dbReference type="PROSITE" id="PS00108">
    <property type="entry name" value="PROTEIN_KINASE_ST"/>
    <property type="match status" value="1"/>
</dbReference>
<name>A0A830BH71_9LAMI</name>
<dbReference type="InterPro" id="IPR000719">
    <property type="entry name" value="Prot_kinase_dom"/>
</dbReference>
<accession>A0A830BH71</accession>
<dbReference type="EMBL" id="BMAC01000092">
    <property type="protein sequence ID" value="GFP84739.1"/>
    <property type="molecule type" value="Genomic_DNA"/>
</dbReference>
<reference evidence="8" key="1">
    <citation type="submission" date="2020-07" db="EMBL/GenBank/DDBJ databases">
        <title>Ethylene signaling mediates host invasion by parasitic plants.</title>
        <authorList>
            <person name="Yoshida S."/>
        </authorList>
    </citation>
    <scope>NUCLEOTIDE SEQUENCE</scope>
    <source>
        <strain evidence="8">Okayama</strain>
    </source>
</reference>
<evidence type="ECO:0000256" key="4">
    <source>
        <dbReference type="ARBA" id="ARBA00022840"/>
    </source>
</evidence>
<dbReference type="SUPFAM" id="SSF56112">
    <property type="entry name" value="Protein kinase-like (PK-like)"/>
    <property type="match status" value="1"/>
</dbReference>
<comment type="similarity">
    <text evidence="6">Belongs to the protein kinase superfamily.</text>
</comment>
<dbReference type="OrthoDB" id="8693905at2759"/>
<dbReference type="PANTHER" id="PTHR48011">
    <property type="entry name" value="CCR4-NOT TRANSCRIPTIONAL COMPLEX SUBUNIT CAF120-RELATED"/>
    <property type="match status" value="1"/>
</dbReference>